<accession>A0A2L0S1X2</accession>
<evidence type="ECO:0000313" key="1">
    <source>
        <dbReference type="EMBL" id="AUZ48014.1"/>
    </source>
</evidence>
<protein>
    <submittedName>
        <fullName evidence="1">Uncharacterized protein</fullName>
    </submittedName>
</protein>
<proteinExistence type="predicted"/>
<dbReference type="AlphaFoldDB" id="A0A2L0S1X2"/>
<dbReference type="KEGG" id="poi:BOP93_21270"/>
<dbReference type="Proteomes" id="UP000239888">
    <property type="component" value="Chromosome"/>
</dbReference>
<evidence type="ECO:0000313" key="2">
    <source>
        <dbReference type="Proteomes" id="UP000239888"/>
    </source>
</evidence>
<organism evidence="1 2">
    <name type="scientific">Pseudomonas orientalis</name>
    <dbReference type="NCBI Taxonomy" id="76758"/>
    <lineage>
        <taxon>Bacteria</taxon>
        <taxon>Pseudomonadati</taxon>
        <taxon>Pseudomonadota</taxon>
        <taxon>Gammaproteobacteria</taxon>
        <taxon>Pseudomonadales</taxon>
        <taxon>Pseudomonadaceae</taxon>
        <taxon>Pseudomonas</taxon>
    </lineage>
</organism>
<name>A0A2L0S1X2_9PSED</name>
<gene>
    <name evidence="1" type="ORF">BOP93_21270</name>
</gene>
<sequence>MLFVGASLLAKDVNANAGFPDKRGVLWFFASKLAPAVFSVEQGMWHSNAAPSTSRCPAAAFVFSEITKWRAAWFP</sequence>
<reference evidence="1 2" key="1">
    <citation type="journal article" date="2018" name="Front. Microbiol.">
        <title>Pseudomonas orientalis F9: A Potent Antagonist against Phytopathogens with Phytotoxic Effect in the Apple Flower.</title>
        <authorList>
            <person name="Zengerer V."/>
            <person name="Schmid M."/>
            <person name="Bieri M."/>
            <person name="Muller D.C."/>
            <person name="Remus-Emsermann M.N.P."/>
            <person name="Ahrens C.H."/>
            <person name="Pelludat C."/>
        </authorList>
    </citation>
    <scope>NUCLEOTIDE SEQUENCE [LARGE SCALE GENOMIC DNA]</scope>
    <source>
        <strain evidence="1 2">F9</strain>
    </source>
</reference>
<dbReference type="EMBL" id="CP018049">
    <property type="protein sequence ID" value="AUZ48014.1"/>
    <property type="molecule type" value="Genomic_DNA"/>
</dbReference>